<comment type="caution">
    <text evidence="2">The sequence shown here is derived from an EMBL/GenBank/DDBJ whole genome shotgun (WGS) entry which is preliminary data.</text>
</comment>
<keyword evidence="2" id="KW-0808">Transferase</keyword>
<keyword evidence="3" id="KW-1185">Reference proteome</keyword>
<organism evidence="2 3">
    <name type="scientific">Actinomycetospora aurantiaca</name>
    <dbReference type="NCBI Taxonomy" id="3129233"/>
    <lineage>
        <taxon>Bacteria</taxon>
        <taxon>Bacillati</taxon>
        <taxon>Actinomycetota</taxon>
        <taxon>Actinomycetes</taxon>
        <taxon>Pseudonocardiales</taxon>
        <taxon>Pseudonocardiaceae</taxon>
        <taxon>Actinomycetospora</taxon>
    </lineage>
</organism>
<protein>
    <submittedName>
        <fullName evidence="2">Class I SAM-dependent methyltransferase</fullName>
    </submittedName>
</protein>
<dbReference type="Gene3D" id="3.40.50.150">
    <property type="entry name" value="Vaccinia Virus protein VP39"/>
    <property type="match status" value="1"/>
</dbReference>
<dbReference type="CDD" id="cd02440">
    <property type="entry name" value="AdoMet_MTases"/>
    <property type="match status" value="1"/>
</dbReference>
<evidence type="ECO:0000259" key="1">
    <source>
        <dbReference type="Pfam" id="PF08241"/>
    </source>
</evidence>
<proteinExistence type="predicted"/>
<evidence type="ECO:0000313" key="3">
    <source>
        <dbReference type="Proteomes" id="UP001385809"/>
    </source>
</evidence>
<evidence type="ECO:0000313" key="2">
    <source>
        <dbReference type="EMBL" id="MEJ2869642.1"/>
    </source>
</evidence>
<dbReference type="PANTHER" id="PTHR43591:SF24">
    <property type="entry name" value="2-METHOXY-6-POLYPRENYL-1,4-BENZOQUINOL METHYLASE, MITOCHONDRIAL"/>
    <property type="match status" value="1"/>
</dbReference>
<sequence>MITLDDVKTRHRTIWAGGDYARVARDLIASLGPVLVDACGVRPGEHVLDVAAGAGNAALPAARAGASVVASDLVDALLDQGRAAAAREGLDLRWEEADAEALPYDDGSFDVVLSCVGAMFAPDHRRTADELVRVCRPGGRIGLLSWTPEGFVGRMFAAMRPYAPAPPPGAQPPVLWGQASHLTELFGDRVVEVTAHRATVRIDAFADGAAFRDFFRAHYGPTVAVYRSLADDPDRTAALDRDLAAVGDEALDDTGDGTMSWEYLLWTGTRAQAGSASSQSA</sequence>
<keyword evidence="2" id="KW-0489">Methyltransferase</keyword>
<dbReference type="EMBL" id="JBBEGN010000008">
    <property type="protein sequence ID" value="MEJ2869642.1"/>
    <property type="molecule type" value="Genomic_DNA"/>
</dbReference>
<dbReference type="InterPro" id="IPR013216">
    <property type="entry name" value="Methyltransf_11"/>
</dbReference>
<accession>A0ABU8MQQ0</accession>
<dbReference type="InterPro" id="IPR029063">
    <property type="entry name" value="SAM-dependent_MTases_sf"/>
</dbReference>
<reference evidence="2 3" key="1">
    <citation type="submission" date="2024-03" db="EMBL/GenBank/DDBJ databases">
        <title>Actinomycetospora sp. OC33-EN08, a novel actinomycete isolated from wild orchid (Aerides multiflora).</title>
        <authorList>
            <person name="Suriyachadkun C."/>
        </authorList>
    </citation>
    <scope>NUCLEOTIDE SEQUENCE [LARGE SCALE GENOMIC DNA]</scope>
    <source>
        <strain evidence="2 3">OC33-EN08</strain>
    </source>
</reference>
<dbReference type="GO" id="GO:0008168">
    <property type="term" value="F:methyltransferase activity"/>
    <property type="evidence" value="ECO:0007669"/>
    <property type="project" value="UniProtKB-KW"/>
</dbReference>
<dbReference type="GO" id="GO:0032259">
    <property type="term" value="P:methylation"/>
    <property type="evidence" value="ECO:0007669"/>
    <property type="project" value="UniProtKB-KW"/>
</dbReference>
<dbReference type="Proteomes" id="UP001385809">
    <property type="component" value="Unassembled WGS sequence"/>
</dbReference>
<dbReference type="SUPFAM" id="SSF53335">
    <property type="entry name" value="S-adenosyl-L-methionine-dependent methyltransferases"/>
    <property type="match status" value="1"/>
</dbReference>
<dbReference type="RefSeq" id="WP_337696212.1">
    <property type="nucleotide sequence ID" value="NZ_JBBEGN010000008.1"/>
</dbReference>
<name>A0ABU8MQQ0_9PSEU</name>
<gene>
    <name evidence="2" type="ORF">WCD74_17850</name>
</gene>
<feature type="domain" description="Methyltransferase type 11" evidence="1">
    <location>
        <begin position="48"/>
        <end position="141"/>
    </location>
</feature>
<dbReference type="Pfam" id="PF08241">
    <property type="entry name" value="Methyltransf_11"/>
    <property type="match status" value="1"/>
</dbReference>
<dbReference type="PANTHER" id="PTHR43591">
    <property type="entry name" value="METHYLTRANSFERASE"/>
    <property type="match status" value="1"/>
</dbReference>